<dbReference type="AlphaFoldDB" id="A0A917K644"/>
<evidence type="ECO:0000256" key="6">
    <source>
        <dbReference type="ARBA" id="ARBA00035687"/>
    </source>
</evidence>
<dbReference type="EMBL" id="BMOY01000011">
    <property type="protein sequence ID" value="GGJ02455.1"/>
    <property type="molecule type" value="Genomic_DNA"/>
</dbReference>
<keyword evidence="7" id="KW-0479">Metal-binding</keyword>
<dbReference type="GO" id="GO:0005840">
    <property type="term" value="C:ribosome"/>
    <property type="evidence" value="ECO:0007669"/>
    <property type="project" value="UniProtKB-KW"/>
</dbReference>
<dbReference type="PANTHER" id="PTHR33280:SF1">
    <property type="entry name" value="LARGE RIBOSOMAL SUBUNIT PROTEIN BL31C"/>
    <property type="match status" value="1"/>
</dbReference>
<feature type="binding site" evidence="7">
    <location>
        <position position="39"/>
    </location>
    <ligand>
        <name>Zn(2+)</name>
        <dbReference type="ChEBI" id="CHEBI:29105"/>
    </ligand>
</feature>
<feature type="binding site" evidence="7">
    <location>
        <position position="19"/>
    </location>
    <ligand>
        <name>Zn(2+)</name>
        <dbReference type="ChEBI" id="CHEBI:29105"/>
    </ligand>
</feature>
<proteinExistence type="inferred from homology"/>
<dbReference type="InterPro" id="IPR042105">
    <property type="entry name" value="Ribosomal_bL31_sf"/>
</dbReference>
<reference evidence="8" key="2">
    <citation type="submission" date="2020-09" db="EMBL/GenBank/DDBJ databases">
        <authorList>
            <person name="Sun Q."/>
            <person name="Ohkuma M."/>
        </authorList>
    </citation>
    <scope>NUCLEOTIDE SEQUENCE</scope>
    <source>
        <strain evidence="8">JCM 18487</strain>
    </source>
</reference>
<dbReference type="NCBIfam" id="NF000612">
    <property type="entry name" value="PRK00019.1"/>
    <property type="match status" value="1"/>
</dbReference>
<dbReference type="GO" id="GO:1990904">
    <property type="term" value="C:ribonucleoprotein complex"/>
    <property type="evidence" value="ECO:0007669"/>
    <property type="project" value="UniProtKB-KW"/>
</dbReference>
<keyword evidence="7" id="KW-0862">Zinc</keyword>
<feature type="binding site" evidence="7">
    <location>
        <position position="21"/>
    </location>
    <ligand>
        <name>Zn(2+)</name>
        <dbReference type="ChEBI" id="CHEBI:29105"/>
    </ligand>
</feature>
<dbReference type="HAMAP" id="MF_00501">
    <property type="entry name" value="Ribosomal_bL31_1"/>
    <property type="match status" value="1"/>
</dbReference>
<keyword evidence="4 7" id="KW-0689">Ribosomal protein</keyword>
<accession>A0A917K644</accession>
<keyword evidence="9" id="KW-1185">Reference proteome</keyword>
<dbReference type="PANTHER" id="PTHR33280">
    <property type="entry name" value="50S RIBOSOMAL PROTEIN L31, CHLOROPLASTIC"/>
    <property type="match status" value="1"/>
</dbReference>
<evidence type="ECO:0000256" key="2">
    <source>
        <dbReference type="ARBA" id="ARBA00022730"/>
    </source>
</evidence>
<keyword evidence="5 7" id="KW-0687">Ribonucleoprotein</keyword>
<reference evidence="8" key="1">
    <citation type="journal article" date="2014" name="Int. J. Syst. Evol. Microbiol.">
        <title>Complete genome sequence of Corynebacterium casei LMG S-19264T (=DSM 44701T), isolated from a smear-ripened cheese.</title>
        <authorList>
            <consortium name="US DOE Joint Genome Institute (JGI-PGF)"/>
            <person name="Walter F."/>
            <person name="Albersmeier A."/>
            <person name="Kalinowski J."/>
            <person name="Ruckert C."/>
        </authorList>
    </citation>
    <scope>NUCLEOTIDE SEQUENCE</scope>
    <source>
        <strain evidence="8">JCM 18487</strain>
    </source>
</reference>
<dbReference type="PROSITE" id="PS01143">
    <property type="entry name" value="RIBOSOMAL_L31"/>
    <property type="match status" value="1"/>
</dbReference>
<comment type="subunit">
    <text evidence="7">Part of the 50S ribosomal subunit.</text>
</comment>
<dbReference type="Proteomes" id="UP000637695">
    <property type="component" value="Unassembled WGS sequence"/>
</dbReference>
<evidence type="ECO:0000256" key="3">
    <source>
        <dbReference type="ARBA" id="ARBA00022884"/>
    </source>
</evidence>
<dbReference type="Gene3D" id="4.10.830.30">
    <property type="entry name" value="Ribosomal protein L31"/>
    <property type="match status" value="1"/>
</dbReference>
<protein>
    <recommendedName>
        <fullName evidence="6 7">Large ribosomal subunit protein bL31</fullName>
    </recommendedName>
</protein>
<keyword evidence="3 7" id="KW-0694">RNA-binding</keyword>
<evidence type="ECO:0000256" key="5">
    <source>
        <dbReference type="ARBA" id="ARBA00023274"/>
    </source>
</evidence>
<comment type="function">
    <text evidence="7">Binds the 23S rRNA.</text>
</comment>
<feature type="binding site" evidence="7">
    <location>
        <position position="42"/>
    </location>
    <ligand>
        <name>Zn(2+)</name>
        <dbReference type="ChEBI" id="CHEBI:29105"/>
    </ligand>
</feature>
<dbReference type="InterPro" id="IPR034704">
    <property type="entry name" value="Ribosomal_bL28/bL31-like_sf"/>
</dbReference>
<dbReference type="InterPro" id="IPR027491">
    <property type="entry name" value="Ribosomal_bL31_A"/>
</dbReference>
<comment type="similarity">
    <text evidence="1 7">Belongs to the bacterial ribosomal protein bL31 family. Type A subfamily.</text>
</comment>
<comment type="cofactor">
    <cofactor evidence="7">
        <name>Zn(2+)</name>
        <dbReference type="ChEBI" id="CHEBI:29105"/>
    </cofactor>
    <text evidence="7">Binds 1 zinc ion per subunit.</text>
</comment>
<comment type="caution">
    <text evidence="8">The sequence shown here is derived from an EMBL/GenBank/DDBJ whole genome shotgun (WGS) entry which is preliminary data.</text>
</comment>
<name>A0A917K644_9BACL</name>
<dbReference type="Pfam" id="PF01197">
    <property type="entry name" value="Ribosomal_L31"/>
    <property type="match status" value="1"/>
</dbReference>
<dbReference type="GO" id="GO:0003735">
    <property type="term" value="F:structural constituent of ribosome"/>
    <property type="evidence" value="ECO:0007669"/>
    <property type="project" value="InterPro"/>
</dbReference>
<dbReference type="NCBIfam" id="NF001809">
    <property type="entry name" value="PRK00528.1"/>
    <property type="match status" value="1"/>
</dbReference>
<gene>
    <name evidence="7 8" type="primary">rpmE</name>
    <name evidence="8" type="ORF">GCM10010885_09690</name>
</gene>
<evidence type="ECO:0000256" key="7">
    <source>
        <dbReference type="HAMAP-Rule" id="MF_00501"/>
    </source>
</evidence>
<sequence length="73" mass="8216">MNDMKPGIHPEYHITTLTCACGETFETGSVKKNIRVEICSKCHPFFTGKQKLVDVGGRVERFNKKYGLTPKAQ</sequence>
<dbReference type="InterPro" id="IPR002150">
    <property type="entry name" value="Ribosomal_bL31"/>
</dbReference>
<dbReference type="GO" id="GO:0019843">
    <property type="term" value="F:rRNA binding"/>
    <property type="evidence" value="ECO:0007669"/>
    <property type="project" value="UniProtKB-KW"/>
</dbReference>
<evidence type="ECO:0000256" key="1">
    <source>
        <dbReference type="ARBA" id="ARBA00009296"/>
    </source>
</evidence>
<dbReference type="GO" id="GO:0046872">
    <property type="term" value="F:metal ion binding"/>
    <property type="evidence" value="ECO:0007669"/>
    <property type="project" value="UniProtKB-KW"/>
</dbReference>
<dbReference type="SUPFAM" id="SSF143800">
    <property type="entry name" value="L28p-like"/>
    <property type="match status" value="1"/>
</dbReference>
<keyword evidence="2 7" id="KW-0699">rRNA-binding</keyword>
<evidence type="ECO:0000313" key="9">
    <source>
        <dbReference type="Proteomes" id="UP000637695"/>
    </source>
</evidence>
<dbReference type="GO" id="GO:0006412">
    <property type="term" value="P:translation"/>
    <property type="evidence" value="ECO:0007669"/>
    <property type="project" value="UniProtKB-UniRule"/>
</dbReference>
<evidence type="ECO:0000313" key="8">
    <source>
        <dbReference type="EMBL" id="GGJ02455.1"/>
    </source>
</evidence>
<organism evidence="8 9">
    <name type="scientific">Alicyclobacillus cellulosilyticus</name>
    <dbReference type="NCBI Taxonomy" id="1003997"/>
    <lineage>
        <taxon>Bacteria</taxon>
        <taxon>Bacillati</taxon>
        <taxon>Bacillota</taxon>
        <taxon>Bacilli</taxon>
        <taxon>Bacillales</taxon>
        <taxon>Alicyclobacillaceae</taxon>
        <taxon>Alicyclobacillus</taxon>
    </lineage>
</organism>
<evidence type="ECO:0000256" key="4">
    <source>
        <dbReference type="ARBA" id="ARBA00022980"/>
    </source>
</evidence>
<dbReference type="PRINTS" id="PR01249">
    <property type="entry name" value="RIBOSOMALL31"/>
</dbReference>
<dbReference type="NCBIfam" id="TIGR00105">
    <property type="entry name" value="L31"/>
    <property type="match status" value="1"/>
</dbReference>